<keyword evidence="1" id="KW-0812">Transmembrane</keyword>
<evidence type="ECO:0000256" key="1">
    <source>
        <dbReference type="SAM" id="Phobius"/>
    </source>
</evidence>
<evidence type="ECO:0000313" key="3">
    <source>
        <dbReference type="Proteomes" id="UP000003571"/>
    </source>
</evidence>
<dbReference type="Proteomes" id="UP000003571">
    <property type="component" value="Unassembled WGS sequence"/>
</dbReference>
<feature type="transmembrane region" description="Helical" evidence="1">
    <location>
        <begin position="6"/>
        <end position="27"/>
    </location>
</feature>
<evidence type="ECO:0000313" key="2">
    <source>
        <dbReference type="EMBL" id="EIC02524.1"/>
    </source>
</evidence>
<keyword evidence="3" id="KW-1185">Reference proteome</keyword>
<proteinExistence type="predicted"/>
<protein>
    <submittedName>
        <fullName evidence="2">Uncharacterized protein</fullName>
    </submittedName>
</protein>
<keyword evidence="1" id="KW-0472">Membrane</keyword>
<dbReference type="AlphaFoldDB" id="H7EIU6"/>
<name>H7EIU6_9SPIR</name>
<keyword evidence="1" id="KW-1133">Transmembrane helix</keyword>
<reference evidence="2 3" key="1">
    <citation type="submission" date="2011-09" db="EMBL/GenBank/DDBJ databases">
        <title>The draft genome of Treponema saccharophilum DSM 2985.</title>
        <authorList>
            <consortium name="US DOE Joint Genome Institute (JGI-PGF)"/>
            <person name="Lucas S."/>
            <person name="Copeland A."/>
            <person name="Lapidus A."/>
            <person name="Glavina del Rio T."/>
            <person name="Dalin E."/>
            <person name="Tice H."/>
            <person name="Bruce D."/>
            <person name="Goodwin L."/>
            <person name="Pitluck S."/>
            <person name="Peters L."/>
            <person name="Kyrpides N."/>
            <person name="Mavromatis K."/>
            <person name="Ivanova N."/>
            <person name="Markowitz V."/>
            <person name="Cheng J.-F."/>
            <person name="Hugenholtz P."/>
            <person name="Woyke T."/>
            <person name="Wu D."/>
            <person name="Gronow S."/>
            <person name="Wellnitz S."/>
            <person name="Brambilla E."/>
            <person name="Klenk H.-P."/>
            <person name="Eisen J.A."/>
        </authorList>
    </citation>
    <scope>NUCLEOTIDE SEQUENCE [LARGE SCALE GENOMIC DNA]</scope>
    <source>
        <strain evidence="2 3">DSM 2985</strain>
    </source>
</reference>
<dbReference type="RefSeq" id="WP_002703022.1">
    <property type="nucleotide sequence ID" value="NZ_AGRW01000038.1"/>
</dbReference>
<sequence length="52" mass="6213">MNHGLYVFAFIIFSVYLFCSLVIHTDFKFIMLDFLARLFDKIEEDEDDDADE</sequence>
<gene>
    <name evidence="2" type="ORF">TresaDRAFT_2402</name>
</gene>
<dbReference type="EMBL" id="AGRW01000038">
    <property type="protein sequence ID" value="EIC02524.1"/>
    <property type="molecule type" value="Genomic_DNA"/>
</dbReference>
<dbReference type="PATRIC" id="fig|907348.3.peg.757"/>
<accession>H7EIU6</accession>
<organism evidence="2 3">
    <name type="scientific">Treponema saccharophilum DSM 2985</name>
    <dbReference type="NCBI Taxonomy" id="907348"/>
    <lineage>
        <taxon>Bacteria</taxon>
        <taxon>Pseudomonadati</taxon>
        <taxon>Spirochaetota</taxon>
        <taxon>Spirochaetia</taxon>
        <taxon>Spirochaetales</taxon>
        <taxon>Treponemataceae</taxon>
        <taxon>Treponema</taxon>
    </lineage>
</organism>
<comment type="caution">
    <text evidence="2">The sequence shown here is derived from an EMBL/GenBank/DDBJ whole genome shotgun (WGS) entry which is preliminary data.</text>
</comment>